<comment type="similarity">
    <text evidence="1">Belongs to the PSMG1 family.</text>
</comment>
<dbReference type="PANTHER" id="PTHR15069">
    <property type="entry name" value="PROTEASOME ASSEMBLY CHAPERONE 1"/>
    <property type="match status" value="1"/>
</dbReference>
<evidence type="ECO:0000256" key="1">
    <source>
        <dbReference type="ARBA" id="ARBA00005261"/>
    </source>
</evidence>
<dbReference type="GO" id="GO:0080129">
    <property type="term" value="P:proteasome core complex assembly"/>
    <property type="evidence" value="ECO:0007669"/>
    <property type="project" value="TreeGrafter"/>
</dbReference>
<dbReference type="Pfam" id="PF16094">
    <property type="entry name" value="PAC1"/>
    <property type="match status" value="1"/>
</dbReference>
<accession>A0A336MA93</accession>
<gene>
    <name evidence="4" type="primary">CSON012759</name>
</gene>
<reference evidence="4" key="1">
    <citation type="submission" date="2018-07" db="EMBL/GenBank/DDBJ databases">
        <authorList>
            <person name="Quirk P.G."/>
            <person name="Krulwich T.A."/>
        </authorList>
    </citation>
    <scope>NUCLEOTIDE SEQUENCE</scope>
</reference>
<dbReference type="GO" id="GO:0005783">
    <property type="term" value="C:endoplasmic reticulum"/>
    <property type="evidence" value="ECO:0007669"/>
    <property type="project" value="InterPro"/>
</dbReference>
<dbReference type="AlphaFoldDB" id="A0A336MA93"/>
<protein>
    <recommendedName>
        <fullName evidence="2">Proteasome assembly chaperone 1</fullName>
    </recommendedName>
</protein>
<name>A0A336MA93_CULSO</name>
<dbReference type="EMBL" id="UFQT01000617">
    <property type="protein sequence ID" value="SSX25809.1"/>
    <property type="molecule type" value="Genomic_DNA"/>
</dbReference>
<evidence type="ECO:0000313" key="4">
    <source>
        <dbReference type="EMBL" id="SSX25809.1"/>
    </source>
</evidence>
<organism evidence="4">
    <name type="scientific">Culicoides sonorensis</name>
    <name type="common">Biting midge</name>
    <dbReference type="NCBI Taxonomy" id="179676"/>
    <lineage>
        <taxon>Eukaryota</taxon>
        <taxon>Metazoa</taxon>
        <taxon>Ecdysozoa</taxon>
        <taxon>Arthropoda</taxon>
        <taxon>Hexapoda</taxon>
        <taxon>Insecta</taxon>
        <taxon>Pterygota</taxon>
        <taxon>Neoptera</taxon>
        <taxon>Endopterygota</taxon>
        <taxon>Diptera</taxon>
        <taxon>Nematocera</taxon>
        <taxon>Chironomoidea</taxon>
        <taxon>Ceratopogonidae</taxon>
        <taxon>Ceratopogoninae</taxon>
        <taxon>Culicoides</taxon>
        <taxon>Monoculicoides</taxon>
    </lineage>
</organism>
<dbReference type="GO" id="GO:0070628">
    <property type="term" value="F:proteasome binding"/>
    <property type="evidence" value="ECO:0007669"/>
    <property type="project" value="TreeGrafter"/>
</dbReference>
<evidence type="ECO:0000256" key="3">
    <source>
        <dbReference type="ARBA" id="ARBA00023186"/>
    </source>
</evidence>
<dbReference type="OMA" id="ENSYLYM"/>
<sequence>MDFQFGEIVEPTSRAFWNDYDEIGDERQEFPEIKWIWQNEENQPQLPSDLEIFLIVEGFGVLDFMNSILLKNQSPVCHLSIGQASIYHLPNQKLAVCLTDEKDLNYFSPMTTAMDPWMKAAKNVYAISFHSASTYKGEEISETVDGCFIRGVNSKSESIKELEVPNIITGISAGVVSYCKFHKREASAFVVYMESPIFDSITTKPIIKLFKELNVPCDNSYSLKQKSESGLYM</sequence>
<dbReference type="InterPro" id="IPR016565">
    <property type="entry name" value="Proteasome_assmbl_chp_1"/>
</dbReference>
<dbReference type="VEuPathDB" id="VectorBase:CSON012759"/>
<evidence type="ECO:0000256" key="2">
    <source>
        <dbReference type="ARBA" id="ARBA00019180"/>
    </source>
</evidence>
<dbReference type="PANTHER" id="PTHR15069:SF1">
    <property type="entry name" value="PROTEASOME ASSEMBLY CHAPERONE 1"/>
    <property type="match status" value="1"/>
</dbReference>
<proteinExistence type="inferred from homology"/>
<keyword evidence="3" id="KW-0143">Chaperone</keyword>